<dbReference type="AlphaFoldDB" id="A0A8J3DN17"/>
<name>A0A8J3DN17_9BACT</name>
<accession>A0A8J3DN17</accession>
<reference evidence="2" key="2">
    <citation type="submission" date="2020-09" db="EMBL/GenBank/DDBJ databases">
        <authorList>
            <person name="Sun Q."/>
            <person name="Kim S."/>
        </authorList>
    </citation>
    <scope>NUCLEOTIDE SEQUENCE</scope>
    <source>
        <strain evidence="2">KCTC 12870</strain>
    </source>
</reference>
<organism evidence="2 3">
    <name type="scientific">Cerasicoccus arenae</name>
    <dbReference type="NCBI Taxonomy" id="424488"/>
    <lineage>
        <taxon>Bacteria</taxon>
        <taxon>Pseudomonadati</taxon>
        <taxon>Verrucomicrobiota</taxon>
        <taxon>Opitutia</taxon>
        <taxon>Puniceicoccales</taxon>
        <taxon>Cerasicoccaceae</taxon>
        <taxon>Cerasicoccus</taxon>
    </lineage>
</organism>
<evidence type="ECO:0000313" key="3">
    <source>
        <dbReference type="Proteomes" id="UP000642829"/>
    </source>
</evidence>
<reference evidence="2" key="1">
    <citation type="journal article" date="2014" name="Int. J. Syst. Evol. Microbiol.">
        <title>Complete genome sequence of Corynebacterium casei LMG S-19264T (=DSM 44701T), isolated from a smear-ripened cheese.</title>
        <authorList>
            <consortium name="US DOE Joint Genome Institute (JGI-PGF)"/>
            <person name="Walter F."/>
            <person name="Albersmeier A."/>
            <person name="Kalinowski J."/>
            <person name="Ruckert C."/>
        </authorList>
    </citation>
    <scope>NUCLEOTIDE SEQUENCE</scope>
    <source>
        <strain evidence="2">KCTC 12870</strain>
    </source>
</reference>
<feature type="chain" id="PRO_5035156265" description="DUF3108 domain-containing protein" evidence="1">
    <location>
        <begin position="22"/>
        <end position="250"/>
    </location>
</feature>
<dbReference type="Proteomes" id="UP000642829">
    <property type="component" value="Unassembled WGS sequence"/>
</dbReference>
<dbReference type="RefSeq" id="WP_189517444.1">
    <property type="nucleotide sequence ID" value="NZ_BMXG01000033.1"/>
</dbReference>
<keyword evidence="1" id="KW-0732">Signal</keyword>
<feature type="signal peptide" evidence="1">
    <location>
        <begin position="1"/>
        <end position="21"/>
    </location>
</feature>
<protein>
    <recommendedName>
        <fullName evidence="4">DUF3108 domain-containing protein</fullName>
    </recommendedName>
</protein>
<keyword evidence="3" id="KW-1185">Reference proteome</keyword>
<evidence type="ECO:0008006" key="4">
    <source>
        <dbReference type="Google" id="ProtNLM"/>
    </source>
</evidence>
<evidence type="ECO:0000313" key="2">
    <source>
        <dbReference type="EMBL" id="GHC13449.1"/>
    </source>
</evidence>
<proteinExistence type="predicted"/>
<comment type="caution">
    <text evidence="2">The sequence shown here is derived from an EMBL/GenBank/DDBJ whole genome shotgun (WGS) entry which is preliminary data.</text>
</comment>
<dbReference type="EMBL" id="BMXG01000033">
    <property type="protein sequence ID" value="GHC13449.1"/>
    <property type="molecule type" value="Genomic_DNA"/>
</dbReference>
<evidence type="ECO:0000256" key="1">
    <source>
        <dbReference type="SAM" id="SignalP"/>
    </source>
</evidence>
<gene>
    <name evidence="2" type="ORF">GCM10007047_33540</name>
</gene>
<sequence length="250" mass="28173">MNAVIRIIVMLALLLAVKLPAQEEDFVTIDFSVYLWPSGDMGAYKTPISKASKPSADDQSILPLYRSPNMLYADSKGETRMRVSHGRQTPFHNYHGLPRIDFFKEQPTEEGVVHVAQGHADIPLDWRRVVLLAVASNQSNSEPFKFYPINFTDGDVPAGHGKIFNISDQVIYARVGEENLVLNPRESVTIPLSGITNYMLSFQFAIDDRGRQRIIYTAQRPILPDQTPLFIVFTPDPQRAELRMVTLQGT</sequence>